<sequence length="381" mass="43983">MGKRGPAKGCIPWNKGKTGVQAAWNKGIPRTEKEKEAIRNGISEESRQIQSEIKKEQWKQGKYDSMFGDTNPACREEVKKKIGDANRRRICSEQTRERISKSRTGKPGAIWTKKMKENASVRMKENNPMKDEEIKNKSHESLMKTLNDPNFVHPNKGRLRPDLLGKPSKMSEEAKDIASARMKEDNPMKVLEIRNRMIESYKRTCALDGYVHPNKGRERLDAKNRMLSNNNPMKDPETARLVWAKAKETIKKNGGISEGQRKLYEYLDSMGFKYEPECFFQLGQLDFSYILADAYLPDFKIIIEYDGYSDHYSEEGIKRDRKRDDYVDKLFQISVIRIDTNSIFAKDVDKTILKAIDELKTVSSPKTIYIGKIREILINAN</sequence>
<dbReference type="Proteomes" id="UP000034231">
    <property type="component" value="Unassembled WGS sequence"/>
</dbReference>
<dbReference type="EMBL" id="LBTX01000021">
    <property type="protein sequence ID" value="KKQ48970.1"/>
    <property type="molecule type" value="Genomic_DNA"/>
</dbReference>
<organism evidence="2 3">
    <name type="scientific">Candidatus Shapirobacteria bacterium GW2011_GWE1_38_10</name>
    <dbReference type="NCBI Taxonomy" id="1618488"/>
    <lineage>
        <taxon>Bacteria</taxon>
        <taxon>Candidatus Shapironibacteriota</taxon>
    </lineage>
</organism>
<reference evidence="2 3" key="1">
    <citation type="journal article" date="2015" name="Nature">
        <title>rRNA introns, odd ribosomes, and small enigmatic genomes across a large radiation of phyla.</title>
        <authorList>
            <person name="Brown C.T."/>
            <person name="Hug L.A."/>
            <person name="Thomas B.C."/>
            <person name="Sharon I."/>
            <person name="Castelle C.J."/>
            <person name="Singh A."/>
            <person name="Wilkins M.J."/>
            <person name="Williams K.H."/>
            <person name="Banfield J.F."/>
        </authorList>
    </citation>
    <scope>NUCLEOTIDE SEQUENCE [LARGE SCALE GENOMIC DNA]</scope>
</reference>
<comment type="caution">
    <text evidence="2">The sequence shown here is derived from an EMBL/GenBank/DDBJ whole genome shotgun (WGS) entry which is preliminary data.</text>
</comment>
<proteinExistence type="predicted"/>
<evidence type="ECO:0008006" key="4">
    <source>
        <dbReference type="Google" id="ProtNLM"/>
    </source>
</evidence>
<evidence type="ECO:0000313" key="2">
    <source>
        <dbReference type="EMBL" id="KKQ48970.1"/>
    </source>
</evidence>
<dbReference type="Gene3D" id="3.40.960.10">
    <property type="entry name" value="VSR Endonuclease"/>
    <property type="match status" value="1"/>
</dbReference>
<gene>
    <name evidence="2" type="ORF">US68_C0021G0006</name>
</gene>
<evidence type="ECO:0000313" key="3">
    <source>
        <dbReference type="Proteomes" id="UP000034231"/>
    </source>
</evidence>
<protein>
    <recommendedName>
        <fullName evidence="4">DUF559 domain-containing protein</fullName>
    </recommendedName>
</protein>
<name>A0A0G0IDB8_9BACT</name>
<evidence type="ECO:0000256" key="1">
    <source>
        <dbReference type="SAM" id="MobiDB-lite"/>
    </source>
</evidence>
<dbReference type="AlphaFoldDB" id="A0A0G0IDB8"/>
<accession>A0A0G0IDB8</accession>
<feature type="region of interest" description="Disordered" evidence="1">
    <location>
        <begin position="146"/>
        <end position="166"/>
    </location>
</feature>